<feature type="coiled-coil region" evidence="2">
    <location>
        <begin position="362"/>
        <end position="389"/>
    </location>
</feature>
<feature type="coiled-coil region" evidence="2">
    <location>
        <begin position="2166"/>
        <end position="2193"/>
    </location>
</feature>
<name>A0AB74U581_9GAMM</name>
<sequence>MAARRYRTEFVIDGDSRSAVKANDAARESTERLTREMQQAERQSESTSESLLSIGSKATAMAAAVGLSATGIAAMTAQTAAAVREQSNLARAVGVSVQTLQSWSYAGRQVGIDSEKMGDIFKDTADKIGDAFANGGGEAMDALKALNLSAKDLINLSPDKQIQAIGERLVGLPKAQQVTILESIADNASRLIPLFEDNSRLLTEYAQQARKLRIELPQEDIDRLDSAGQSLQYLQEVGRGLAQTVAVELSPAIDHTADTVNGLLDTLGGMEGVVSKGTVALELMASVAAGRALVGLGNLRDRLGDYLNAQKQQTAAQNTAILTERRASAEALRLAQSRQASAKQALANAQATATATGITTNRTKAIRQLAAANGELISAERRHEAAMNASTVSATRYAVAMRGVGTVARGALAMLGGWPGLLIAGATAAVMLSDSSDDLSDSLDGVGESLSLLETPLDTVIAKFGQLSRDQQAAALANWGDKQQEQADKAADALEKIKAQAVEDFGGVSLWGGVDADQQAAYREFIAQLDEAAARGESLTEVMSRNAEALGVPQEKLREWAKLAGIYDTSREKAAAYGDRMDAVAESQRNAADAAHSAVGGLAAVERALGSSGEKWGDYLAKLQASRDTLGMTAAEAAAYAANQAGYTGLYAEQSGAIAGQADALKGYQTALEQGDATEAAVQLARAQRFAEAEAMVQAQLGNLQTLSGLLQGVQSDLSATALSAALVVGEGAGDVNDLVAQALATIEARAAAIRETTNFGSKASDEAKALAKSVKDAQQTYDSLRESFDPLGTAADAYAKKQDALNLLQREGKITAEQAAQAQAELTQQYRESIDPLQGIIDRMDPAAARARAFHDELARVQKAARAAGRSELEITAATAQLAAEYAKADREADPYYQRTLELRQAYDSSALKARQLQQDLADLNARYRAHAIGPQEYQRSVAAVREEMSELARQTSPYADEMAKAWEDAAERIDETFADAFAGGLDSFDDFSGQLIDGFKRLLAELAYQATLKPIVVSFTSSVGNALGIGGIGGGGAGAGGGGLGGLGDLGSLGRNLFDSISSGFGGIQWAGAPTGATAYTQGFGSQVATGGGMFGGSLQNFSGMNGLASMGAGYVGSQLGTSVGSSVFGKQANSNWGATAGGAIGTYFGGPIGSFAGSALGGMLDAAFGSSRKYKAAFQQFAETPDRDYGTGGTPYYSSGYYRDGDLGRGRESAFGSFGFLSKQKFEPSDMIDFLDALQALDNIIASGADADQIDAVTQSMNGFYTSVKNDPLADILSDRMVVIKRALLASSSDVGDALIERVGDITADNAEQLAPRLAQALQLGNLIDGLGGVVQDYAEQVATTSKASLDEIMANIQTSAANYQAVTSATDLLGLHFDALADGAVAASNTLATLAGGIDSLSALQQRYADTYLTDEQRRANALRAVGEQLEAFNRATGESVTDKGGLETLIRSLDLMTESGQKTYVAALQLVGAFEQLDQVTEQINAQFDELAREAQGRVDSAKAAAAQALGQFNDQAYQQQLDLLGLLGRDQAALTLQRQRELASIDESLRPIQERIWALQDEKAAHQDAQKAVTDYQQALASAGDALAGTLGNISRWIDQQNATGGAPAADLQESQAQFARQLVLAQNGDRSALESITQYADQYLNAGQGYYGSGTGYQSIRDDVLDALGSLPDQVSAEEYIADEIKQALLAQTSSLTDDLSAVLRGDNPSSIADRLSGYFDALAGGIDGVLTRDQLKLVMNGKATDAQLVAMVRALDLNGDAVVSGLESVIIRGMPTDSVLANVLMSQLRANGDKALTDDQVRKALSPIATDSEIRRLIAQVDADGNGLLTAQELTNARLGGLSRGIAGALNPMFDRIDTSLDGLIDYGEFGKYFQGLASDTQLKRIFTQLDTDGDGQISALEAIKGATDAVGDNTGSLEQRSLEQLEKLTSLTSEMTRTTDQFVDLNGNMVSLRDAIGALGVAQEEMARIERERAAALQAEQQQVADARAKEAKRAALETQIKQAQSNVTRFDGQVDAWESRTERETGIDVGSARFERLLSIAESRNYLTADYDVFRAKVAKEGDPAFWYAAEIARDLAYRKSYVDKIADLRRELSALDGSHANGLDYVPFDGYRAELHQGEFVATAAEAPAVRAFLDGALPPVVMPPPAASGVDERLAAMMRDNNRLMQQNAELLSRLEQHAAAGVRVSAEGHRRQIAATEQGNRSLERLESDKRLEKARA</sequence>
<accession>A0AB74U581</accession>
<evidence type="ECO:0000256" key="2">
    <source>
        <dbReference type="SAM" id="Coils"/>
    </source>
</evidence>
<dbReference type="GO" id="GO:0005856">
    <property type="term" value="C:cytoskeleton"/>
    <property type="evidence" value="ECO:0007669"/>
    <property type="project" value="TreeGrafter"/>
</dbReference>
<dbReference type="GO" id="GO:0005509">
    <property type="term" value="F:calcium ion binding"/>
    <property type="evidence" value="ECO:0007669"/>
    <property type="project" value="InterPro"/>
</dbReference>
<dbReference type="PANTHER" id="PTHR32083">
    <property type="entry name" value="CILIA AND FLAGELLA-ASSOCIATED PROTEIN 58-RELATED"/>
    <property type="match status" value="1"/>
</dbReference>
<protein>
    <submittedName>
        <fullName evidence="5">EF-hand domain-containing protein</fullName>
    </submittedName>
</protein>
<evidence type="ECO:0000256" key="1">
    <source>
        <dbReference type="ARBA" id="ARBA00023054"/>
    </source>
</evidence>
<keyword evidence="1 2" id="KW-0175">Coiled coil</keyword>
<evidence type="ECO:0000259" key="4">
    <source>
        <dbReference type="PROSITE" id="PS50222"/>
    </source>
</evidence>
<feature type="domain" description="EF-hand" evidence="4">
    <location>
        <begin position="1817"/>
        <end position="1852"/>
    </location>
</feature>
<feature type="region of interest" description="Disordered" evidence="3">
    <location>
        <begin position="17"/>
        <end position="51"/>
    </location>
</feature>
<feature type="compositionally biased region" description="Basic and acidic residues" evidence="3">
    <location>
        <begin position="17"/>
        <end position="44"/>
    </location>
</feature>
<dbReference type="PROSITE" id="PS50222">
    <property type="entry name" value="EF_HAND_2"/>
    <property type="match status" value="2"/>
</dbReference>
<reference evidence="5" key="1">
    <citation type="submission" date="2024-06" db="EMBL/GenBank/DDBJ databases">
        <title>Complete genome of Salinicola endophyticus HNIBRBA4755.</title>
        <authorList>
            <person name="Shin S.Y."/>
            <person name="Kang H."/>
            <person name="Song J."/>
        </authorList>
    </citation>
    <scope>NUCLEOTIDE SEQUENCE</scope>
    <source>
        <strain evidence="5">HNIBRBA4755</strain>
    </source>
</reference>
<dbReference type="SMART" id="SM00054">
    <property type="entry name" value="EFh"/>
    <property type="match status" value="3"/>
</dbReference>
<dbReference type="InterPro" id="IPR002048">
    <property type="entry name" value="EF_hand_dom"/>
</dbReference>
<dbReference type="CDD" id="cd00051">
    <property type="entry name" value="EFh"/>
    <property type="match status" value="1"/>
</dbReference>
<proteinExistence type="predicted"/>
<feature type="compositionally biased region" description="Basic and acidic residues" evidence="3">
    <location>
        <begin position="2215"/>
        <end position="2230"/>
    </location>
</feature>
<feature type="domain" description="EF-hand" evidence="4">
    <location>
        <begin position="1886"/>
        <end position="1921"/>
    </location>
</feature>
<feature type="coiled-coil region" evidence="2">
    <location>
        <begin position="1961"/>
        <end position="2023"/>
    </location>
</feature>
<dbReference type="RefSeq" id="WP_353979389.1">
    <property type="nucleotide sequence ID" value="NZ_CP159578.1"/>
</dbReference>
<feature type="region of interest" description="Disordered" evidence="3">
    <location>
        <begin position="2196"/>
        <end position="2230"/>
    </location>
</feature>
<organism evidence="5">
    <name type="scientific">Salinicola endophyticus</name>
    <dbReference type="NCBI Taxonomy" id="1949083"/>
    <lineage>
        <taxon>Bacteria</taxon>
        <taxon>Pseudomonadati</taxon>
        <taxon>Pseudomonadota</taxon>
        <taxon>Gammaproteobacteria</taxon>
        <taxon>Oceanospirillales</taxon>
        <taxon>Halomonadaceae</taxon>
        <taxon>Salinicola</taxon>
    </lineage>
</organism>
<dbReference type="InterPro" id="IPR018247">
    <property type="entry name" value="EF_Hand_1_Ca_BS"/>
</dbReference>
<dbReference type="SUPFAM" id="SSF47473">
    <property type="entry name" value="EF-hand"/>
    <property type="match status" value="2"/>
</dbReference>
<dbReference type="EMBL" id="CP159578">
    <property type="protein sequence ID" value="XCJ78387.1"/>
    <property type="molecule type" value="Genomic_DNA"/>
</dbReference>
<dbReference type="PROSITE" id="PS00018">
    <property type="entry name" value="EF_HAND_1"/>
    <property type="match status" value="1"/>
</dbReference>
<dbReference type="PANTHER" id="PTHR32083:SF0">
    <property type="entry name" value="CILIA AND FLAGELLA-ASSOCIATED PROTEIN 58"/>
    <property type="match status" value="1"/>
</dbReference>
<dbReference type="Pfam" id="PF13499">
    <property type="entry name" value="EF-hand_7"/>
    <property type="match status" value="1"/>
</dbReference>
<dbReference type="Gene3D" id="1.10.238.10">
    <property type="entry name" value="EF-hand"/>
    <property type="match status" value="2"/>
</dbReference>
<evidence type="ECO:0000256" key="3">
    <source>
        <dbReference type="SAM" id="MobiDB-lite"/>
    </source>
</evidence>
<evidence type="ECO:0000313" key="5">
    <source>
        <dbReference type="EMBL" id="XCJ78387.1"/>
    </source>
</evidence>
<gene>
    <name evidence="5" type="ORF">ABV408_13200</name>
</gene>
<dbReference type="InterPro" id="IPR011992">
    <property type="entry name" value="EF-hand-dom_pair"/>
</dbReference>